<feature type="region of interest" description="Disordered" evidence="2">
    <location>
        <begin position="1"/>
        <end position="26"/>
    </location>
</feature>
<sequence>MTSSASPSSSSSSGILSTPSQNTSHHSLTPIQHLITIKLNRDNYLLWKAQIVPYLKGQHLFGFLDGSQPAPSSFLPLTSTEISEPTLNPAFLAWQSQDQMILSAFISSLSEKILTYVVKCTTSREVWTTLERMFTAQSRARSMSLHYQLATLRKGDTSIANYYHKFTTLIDTLAAVDQPLPHHEALSFLLAGLGSDYDALVTSVSTQLTPIALEDLYGHLLSHELRLSHNQPSVDLSTASANFVHKNSSNRGGRGGRTNNFSASRGRNQYFNHRGRGRGRHNYSQSSNRPFCQICQKPGHVALQCNHRFDNTYQYDSSSQMQALLATPQQPTDPNWYPDSGATHHVTSDLANLNIHAEEYQGSEQIRVGNGTSLPIHHIGTTQLSTPTTTFHLNNVLHVPDISNNLLSVHKFTNDTNTFMKFHPSRFCVKDLALRRPLLQGPSKHGLYPFPFHPTQRISTPRALFGERTSLTNWHSRLGHPAFRIVSSIISRFGLPTTANKNEPACSACLSAKSKQLPFHSSHSQIKAPLELIYSDLWGPSSVCSRTGHKYYISFLDAYSRYTWLFPISHKNDAISIFIQFQRYVERYFNLKIKSVQTDWGGEFRSTSKIFEKCGIAHRVSCPHTHQQNGAIERKHRHVVETGLALLYHASVPLRFWDDAFQTACYLINRLPTPILRHQSPFEKLFQAPPDYSILKIFGSACWPNLRPYNTNKLQPRSLQCVFLRYSLRHKGYKCFHVSTGRLYISRDVIFQETTFPFFEYVSKSPPKVPPPNTSILGPPPALLQPMHTTAPYNRMASQAQSATPHGPPTSPDQHLTVQPHQIPTSLDHQPTAQDKPSLEHAQPINTSSSLSSNSDTASPSPIPSTEIPNPPLPNHPMVTRSKNHISKPKHPTDGTIRYPLPRALVAVAMDTAITEPTCFTSASKNPKWRQAMNSEFDALLKNNTWSLVPPHPTQNQIGCKWVFRIKRNADGSVERYKARLVAKGFHQQPGVDYAETYSPVIKPTTVRTVRSIALSASWSIRQIDIQNAFLHGHLSEEVFMSQPPGYHHPQYPNHVCKLNKAIYGLKQAPRAWFSHLSTRLIALGFHGSKSDTSLFICRTSVFTMYVLIYVDDIIITSSSSDAIDTLLSHLHCDFAVKNLGSLKFFLGIEVLSNPNGAILSQQRYIIDILHRTHMLEAKPVTTPMASTTSLSAFDGEPFPDHTLFRSTVGALQYLSITRPDIAFTVNKLSQFMHKPTLTHWQAVKRLLRYLKHTIQFGLQIYRSSCNTLQAFSDADWAGDKDDRRSTGSFCVFLGKNLISWSCRKQATVARSSTEAEYKALANAAAELKWLLSLFQELGLSISAPPVLWCDNIGATYLSSNPVFHARTKHVEIDFHFVRDMVANKSLNVRFVSSHDQLADLLTKPISSSRFALLRTNLNVLSIPLGLRGRVKDNPPISRLPQTTNEDKDAAPT</sequence>
<organism evidence="4">
    <name type="scientific">Fagus sylvatica</name>
    <name type="common">Beechnut</name>
    <dbReference type="NCBI Taxonomy" id="28930"/>
    <lineage>
        <taxon>Eukaryota</taxon>
        <taxon>Viridiplantae</taxon>
        <taxon>Streptophyta</taxon>
        <taxon>Embryophyta</taxon>
        <taxon>Tracheophyta</taxon>
        <taxon>Spermatophyta</taxon>
        <taxon>Magnoliopsida</taxon>
        <taxon>eudicotyledons</taxon>
        <taxon>Gunneridae</taxon>
        <taxon>Pentapetalae</taxon>
        <taxon>rosids</taxon>
        <taxon>fabids</taxon>
        <taxon>Fagales</taxon>
        <taxon>Fagaceae</taxon>
        <taxon>Fagus</taxon>
    </lineage>
</organism>
<dbReference type="SUPFAM" id="SSF56672">
    <property type="entry name" value="DNA/RNA polymerases"/>
    <property type="match status" value="1"/>
</dbReference>
<dbReference type="PROSITE" id="PS50994">
    <property type="entry name" value="INTEGRASE"/>
    <property type="match status" value="1"/>
</dbReference>
<dbReference type="Pfam" id="PF07727">
    <property type="entry name" value="RVT_2"/>
    <property type="match status" value="1"/>
</dbReference>
<dbReference type="InterPro" id="IPR013103">
    <property type="entry name" value="RVT_2"/>
</dbReference>
<dbReference type="InterPro" id="IPR054722">
    <property type="entry name" value="PolX-like_BBD"/>
</dbReference>
<dbReference type="Pfam" id="PF13976">
    <property type="entry name" value="gag_pre-integrs"/>
    <property type="match status" value="1"/>
</dbReference>
<dbReference type="GO" id="GO:0003676">
    <property type="term" value="F:nucleic acid binding"/>
    <property type="evidence" value="ECO:0007669"/>
    <property type="project" value="InterPro"/>
</dbReference>
<dbReference type="Pfam" id="PF25597">
    <property type="entry name" value="SH3_retrovirus"/>
    <property type="match status" value="1"/>
</dbReference>
<dbReference type="PANTHER" id="PTHR47481">
    <property type="match status" value="1"/>
</dbReference>
<dbReference type="Pfam" id="PF14223">
    <property type="entry name" value="Retrotran_gag_2"/>
    <property type="match status" value="1"/>
</dbReference>
<protein>
    <recommendedName>
        <fullName evidence="3">Integrase catalytic domain-containing protein</fullName>
    </recommendedName>
</protein>
<dbReference type="GO" id="GO:0004190">
    <property type="term" value="F:aspartic-type endopeptidase activity"/>
    <property type="evidence" value="ECO:0007669"/>
    <property type="project" value="UniProtKB-KW"/>
</dbReference>
<keyword evidence="1" id="KW-0064">Aspartyl protease</keyword>
<feature type="compositionally biased region" description="Low complexity" evidence="2">
    <location>
        <begin position="848"/>
        <end position="860"/>
    </location>
</feature>
<feature type="domain" description="Integrase catalytic" evidence="3">
    <location>
        <begin position="525"/>
        <end position="689"/>
    </location>
</feature>
<feature type="region of interest" description="Disordered" evidence="2">
    <location>
        <begin position="245"/>
        <end position="285"/>
    </location>
</feature>
<name>A0A2N9IYF7_FAGSY</name>
<feature type="compositionally biased region" description="Low complexity" evidence="2">
    <location>
        <begin position="247"/>
        <end position="262"/>
    </location>
</feature>
<feature type="compositionally biased region" description="Polar residues" evidence="2">
    <location>
        <begin position="787"/>
        <end position="804"/>
    </location>
</feature>
<feature type="compositionally biased region" description="Pro residues" evidence="2">
    <location>
        <begin position="767"/>
        <end position="783"/>
    </location>
</feature>
<dbReference type="Gene3D" id="3.30.420.10">
    <property type="entry name" value="Ribonuclease H-like superfamily/Ribonuclease H"/>
    <property type="match status" value="1"/>
</dbReference>
<gene>
    <name evidence="4" type="ORF">FSB_LOCUS57216</name>
</gene>
<dbReference type="Pfam" id="PF22936">
    <property type="entry name" value="Pol_BBD"/>
    <property type="match status" value="1"/>
</dbReference>
<dbReference type="Pfam" id="PF14244">
    <property type="entry name" value="Retrotran_gag_3"/>
    <property type="match status" value="1"/>
</dbReference>
<dbReference type="InterPro" id="IPR057670">
    <property type="entry name" value="SH3_retrovirus"/>
</dbReference>
<dbReference type="SUPFAM" id="SSF53098">
    <property type="entry name" value="Ribonuclease H-like"/>
    <property type="match status" value="1"/>
</dbReference>
<dbReference type="CDD" id="cd09272">
    <property type="entry name" value="RNase_HI_RT_Ty1"/>
    <property type="match status" value="1"/>
</dbReference>
<accession>A0A2N9IYF7</accession>
<feature type="region of interest" description="Disordered" evidence="2">
    <location>
        <begin position="1434"/>
        <end position="1453"/>
    </location>
</feature>
<dbReference type="InterPro" id="IPR036397">
    <property type="entry name" value="RNaseH_sf"/>
</dbReference>
<dbReference type="EMBL" id="OIVN01006270">
    <property type="protein sequence ID" value="SPD29334.1"/>
    <property type="molecule type" value="Genomic_DNA"/>
</dbReference>
<evidence type="ECO:0000259" key="3">
    <source>
        <dbReference type="PROSITE" id="PS50994"/>
    </source>
</evidence>
<keyword evidence="1" id="KW-0645">Protease</keyword>
<dbReference type="InterPro" id="IPR043502">
    <property type="entry name" value="DNA/RNA_pol_sf"/>
</dbReference>
<dbReference type="InterPro" id="IPR025724">
    <property type="entry name" value="GAG-pre-integrase_dom"/>
</dbReference>
<feature type="compositionally biased region" description="Polar residues" evidence="2">
    <location>
        <begin position="812"/>
        <end position="835"/>
    </location>
</feature>
<dbReference type="InterPro" id="IPR001584">
    <property type="entry name" value="Integrase_cat-core"/>
</dbReference>
<dbReference type="InterPro" id="IPR029472">
    <property type="entry name" value="Copia-like_N"/>
</dbReference>
<evidence type="ECO:0000313" key="4">
    <source>
        <dbReference type="EMBL" id="SPD29334.1"/>
    </source>
</evidence>
<evidence type="ECO:0000256" key="1">
    <source>
        <dbReference type="ARBA" id="ARBA00022750"/>
    </source>
</evidence>
<dbReference type="InterPro" id="IPR012337">
    <property type="entry name" value="RNaseH-like_sf"/>
</dbReference>
<evidence type="ECO:0000256" key="2">
    <source>
        <dbReference type="SAM" id="MobiDB-lite"/>
    </source>
</evidence>
<dbReference type="GO" id="GO:0015074">
    <property type="term" value="P:DNA integration"/>
    <property type="evidence" value="ECO:0007669"/>
    <property type="project" value="InterPro"/>
</dbReference>
<keyword evidence="1" id="KW-0378">Hydrolase</keyword>
<proteinExistence type="predicted"/>
<feature type="compositionally biased region" description="Low complexity" evidence="2">
    <location>
        <begin position="1"/>
        <end position="20"/>
    </location>
</feature>
<reference evidence="4" key="1">
    <citation type="submission" date="2018-02" db="EMBL/GenBank/DDBJ databases">
        <authorList>
            <person name="Cohen D.B."/>
            <person name="Kent A.D."/>
        </authorList>
    </citation>
    <scope>NUCLEOTIDE SEQUENCE</scope>
</reference>
<dbReference type="Pfam" id="PF00665">
    <property type="entry name" value="rve"/>
    <property type="match status" value="1"/>
</dbReference>
<dbReference type="PANTHER" id="PTHR47481:SF10">
    <property type="entry name" value="COPIA-LIKE POLYPROTEIN_RETROTRANSPOSON"/>
    <property type="match status" value="1"/>
</dbReference>
<feature type="region of interest" description="Disordered" evidence="2">
    <location>
        <begin position="766"/>
        <end position="898"/>
    </location>
</feature>